<dbReference type="Proteomes" id="UP000680670">
    <property type="component" value="Unassembled WGS sequence"/>
</dbReference>
<keyword evidence="3" id="KW-1003">Cell membrane</keyword>
<protein>
    <submittedName>
        <fullName evidence="9">Peptide ABC transporter permease</fullName>
    </submittedName>
</protein>
<dbReference type="InterPro" id="IPR035906">
    <property type="entry name" value="MetI-like_sf"/>
</dbReference>
<accession>A0ABQ4KSY4</accession>
<feature type="transmembrane region" description="Helical" evidence="7">
    <location>
        <begin position="258"/>
        <end position="280"/>
    </location>
</feature>
<organism evidence="9 10">
    <name type="scientific">Siminovitchia terrae</name>
    <name type="common">Bacillus terrae</name>
    <dbReference type="NCBI Taxonomy" id="1914933"/>
    <lineage>
        <taxon>Bacteria</taxon>
        <taxon>Bacillati</taxon>
        <taxon>Bacillota</taxon>
        <taxon>Bacilli</taxon>
        <taxon>Bacillales</taxon>
        <taxon>Bacillaceae</taxon>
        <taxon>Siminovitchia</taxon>
    </lineage>
</organism>
<keyword evidence="5 7" id="KW-1133">Transmembrane helix</keyword>
<dbReference type="CDD" id="cd06261">
    <property type="entry name" value="TM_PBP2"/>
    <property type="match status" value="1"/>
</dbReference>
<evidence type="ECO:0000256" key="5">
    <source>
        <dbReference type="ARBA" id="ARBA00022989"/>
    </source>
</evidence>
<dbReference type="PANTHER" id="PTHR43386:SF1">
    <property type="entry name" value="D,D-DIPEPTIDE TRANSPORT SYSTEM PERMEASE PROTEIN DDPC-RELATED"/>
    <property type="match status" value="1"/>
</dbReference>
<dbReference type="Gene3D" id="1.10.3720.10">
    <property type="entry name" value="MetI-like"/>
    <property type="match status" value="1"/>
</dbReference>
<keyword evidence="10" id="KW-1185">Reference proteome</keyword>
<evidence type="ECO:0000256" key="6">
    <source>
        <dbReference type="ARBA" id="ARBA00023136"/>
    </source>
</evidence>
<dbReference type="InterPro" id="IPR050366">
    <property type="entry name" value="BP-dependent_transpt_permease"/>
</dbReference>
<dbReference type="PROSITE" id="PS50928">
    <property type="entry name" value="ABC_TM1"/>
    <property type="match status" value="1"/>
</dbReference>
<feature type="transmembrane region" description="Helical" evidence="7">
    <location>
        <begin position="213"/>
        <end position="238"/>
    </location>
</feature>
<dbReference type="EMBL" id="BORJ01000001">
    <property type="protein sequence ID" value="GIN94782.1"/>
    <property type="molecule type" value="Genomic_DNA"/>
</dbReference>
<dbReference type="Pfam" id="PF00528">
    <property type="entry name" value="BPD_transp_1"/>
    <property type="match status" value="1"/>
</dbReference>
<feature type="domain" description="ABC transmembrane type-1" evidence="8">
    <location>
        <begin position="93"/>
        <end position="281"/>
    </location>
</feature>
<feature type="transmembrane region" description="Helical" evidence="7">
    <location>
        <begin position="97"/>
        <end position="120"/>
    </location>
</feature>
<sequence length="294" mass="32432">MEIQVRNMMATPKILKKKQRKLMIKRFLSNRLAMTGFIIIVITTLIAILAPVISPYTPLKMSPTDRLMPPNSEHIMGTDHFGRDIYTRTVYGIRSSLIVGFMVAVLSNLFGTVIGLYAAYYRTLDHILMRICDGLMAFPAIMLAIAIVASMGPKISNVIIALTIVFTPTIARVIRSAALVVREQTYIEAMKAMGAKSWRIVWMHIFPNVLSPLIVQTTFVFAVTIIVEAALSFLGAGVPAPSPSLGNILYDGKSVIQLAWWVTVFPGLAVVVIVFGLNLFGDGLRDVLDPHDNK</sequence>
<reference evidence="9 10" key="1">
    <citation type="submission" date="2021-03" db="EMBL/GenBank/DDBJ databases">
        <title>Antimicrobial resistance genes in bacteria isolated from Japanese honey, and their potential for conferring macrolide and lincosamide resistance in the American foulbrood pathogen Paenibacillus larvae.</title>
        <authorList>
            <person name="Okamoto M."/>
            <person name="Kumagai M."/>
            <person name="Kanamori H."/>
            <person name="Takamatsu D."/>
        </authorList>
    </citation>
    <scope>NUCLEOTIDE SEQUENCE [LARGE SCALE GENOMIC DNA]</scope>
    <source>
        <strain evidence="9 10">J6TS1</strain>
    </source>
</reference>
<dbReference type="SUPFAM" id="SSF161098">
    <property type="entry name" value="MetI-like"/>
    <property type="match status" value="1"/>
</dbReference>
<dbReference type="InterPro" id="IPR025966">
    <property type="entry name" value="OppC_N"/>
</dbReference>
<comment type="subcellular location">
    <subcellularLocation>
        <location evidence="1 7">Cell membrane</location>
        <topology evidence="1 7">Multi-pass membrane protein</topology>
    </subcellularLocation>
</comment>
<evidence type="ECO:0000256" key="2">
    <source>
        <dbReference type="ARBA" id="ARBA00022448"/>
    </source>
</evidence>
<dbReference type="PANTHER" id="PTHR43386">
    <property type="entry name" value="OLIGOPEPTIDE TRANSPORT SYSTEM PERMEASE PROTEIN APPC"/>
    <property type="match status" value="1"/>
</dbReference>
<gene>
    <name evidence="9" type="ORF">J6TS1_06520</name>
</gene>
<evidence type="ECO:0000313" key="9">
    <source>
        <dbReference type="EMBL" id="GIN94782.1"/>
    </source>
</evidence>
<proteinExistence type="inferred from homology"/>
<name>A0ABQ4KSY4_SIMTE</name>
<dbReference type="Pfam" id="PF12911">
    <property type="entry name" value="OppC_N"/>
    <property type="match status" value="1"/>
</dbReference>
<evidence type="ECO:0000256" key="1">
    <source>
        <dbReference type="ARBA" id="ARBA00004651"/>
    </source>
</evidence>
<feature type="transmembrane region" description="Helical" evidence="7">
    <location>
        <begin position="155"/>
        <end position="174"/>
    </location>
</feature>
<evidence type="ECO:0000259" key="8">
    <source>
        <dbReference type="PROSITE" id="PS50928"/>
    </source>
</evidence>
<feature type="transmembrane region" description="Helical" evidence="7">
    <location>
        <begin position="127"/>
        <end position="149"/>
    </location>
</feature>
<evidence type="ECO:0000256" key="4">
    <source>
        <dbReference type="ARBA" id="ARBA00022692"/>
    </source>
</evidence>
<keyword evidence="6 7" id="KW-0472">Membrane</keyword>
<comment type="similarity">
    <text evidence="7">Belongs to the binding-protein-dependent transport system permease family.</text>
</comment>
<evidence type="ECO:0000256" key="7">
    <source>
        <dbReference type="RuleBase" id="RU363032"/>
    </source>
</evidence>
<evidence type="ECO:0000313" key="10">
    <source>
        <dbReference type="Proteomes" id="UP000680670"/>
    </source>
</evidence>
<feature type="transmembrane region" description="Helical" evidence="7">
    <location>
        <begin position="32"/>
        <end position="53"/>
    </location>
</feature>
<comment type="caution">
    <text evidence="9">The sequence shown here is derived from an EMBL/GenBank/DDBJ whole genome shotgun (WGS) entry which is preliminary data.</text>
</comment>
<keyword evidence="4 7" id="KW-0812">Transmembrane</keyword>
<dbReference type="InterPro" id="IPR000515">
    <property type="entry name" value="MetI-like"/>
</dbReference>
<keyword evidence="2 7" id="KW-0813">Transport</keyword>
<evidence type="ECO:0000256" key="3">
    <source>
        <dbReference type="ARBA" id="ARBA00022475"/>
    </source>
</evidence>
<dbReference type="RefSeq" id="WP_212952883.1">
    <property type="nucleotide sequence ID" value="NZ_BORJ01000001.1"/>
</dbReference>